<keyword evidence="5" id="KW-0732">Signal</keyword>
<keyword evidence="2" id="KW-0058">Aromatic hydrocarbons catabolism</keyword>
<gene>
    <name evidence="7" type="ORF">EOS_02870</name>
</gene>
<evidence type="ECO:0000256" key="1">
    <source>
        <dbReference type="ARBA" id="ARBA00010088"/>
    </source>
</evidence>
<feature type="active site" description="Proton acceptor" evidence="4">
    <location>
        <position position="422"/>
    </location>
</feature>
<dbReference type="InterPro" id="IPR029058">
    <property type="entry name" value="AB_hydrolase_fold"/>
</dbReference>
<dbReference type="InterPro" id="IPR016292">
    <property type="entry name" value="Epoxide_hydrolase"/>
</dbReference>
<dbReference type="Pfam" id="PF06441">
    <property type="entry name" value="EHN"/>
    <property type="match status" value="1"/>
</dbReference>
<dbReference type="GO" id="GO:0004301">
    <property type="term" value="F:epoxide hydrolase activity"/>
    <property type="evidence" value="ECO:0007669"/>
    <property type="project" value="TreeGrafter"/>
</dbReference>
<feature type="signal peptide" evidence="5">
    <location>
        <begin position="1"/>
        <end position="35"/>
    </location>
</feature>
<feature type="chain" id="PRO_5005249628" evidence="5">
    <location>
        <begin position="36"/>
        <end position="447"/>
    </location>
</feature>
<dbReference type="OrthoDB" id="9780765at2"/>
<evidence type="ECO:0000256" key="2">
    <source>
        <dbReference type="ARBA" id="ARBA00022797"/>
    </source>
</evidence>
<comment type="caution">
    <text evidence="7">The sequence shown here is derived from an EMBL/GenBank/DDBJ whole genome shotgun (WGS) entry which is preliminary data.</text>
</comment>
<accession>A0A0J1D4V2</accession>
<feature type="domain" description="Epoxide hydrolase N-terminal" evidence="6">
    <location>
        <begin position="55"/>
        <end position="159"/>
    </location>
</feature>
<evidence type="ECO:0000256" key="4">
    <source>
        <dbReference type="PIRSR" id="PIRSR001112-1"/>
    </source>
</evidence>
<dbReference type="PANTHER" id="PTHR21661">
    <property type="entry name" value="EPOXIDE HYDROLASE 1-RELATED"/>
    <property type="match status" value="1"/>
</dbReference>
<evidence type="ECO:0000259" key="6">
    <source>
        <dbReference type="Pfam" id="PF06441"/>
    </source>
</evidence>
<feature type="active site" description="Nucleophile" evidence="4">
    <location>
        <position position="229"/>
    </location>
</feature>
<proteinExistence type="inferred from homology"/>
<dbReference type="Proteomes" id="UP000035963">
    <property type="component" value="Unassembled WGS sequence"/>
</dbReference>
<organism evidence="7 8">
    <name type="scientific">Caballeronia mineralivorans PML1(12)</name>
    <dbReference type="NCBI Taxonomy" id="908627"/>
    <lineage>
        <taxon>Bacteria</taxon>
        <taxon>Pseudomonadati</taxon>
        <taxon>Pseudomonadota</taxon>
        <taxon>Betaproteobacteria</taxon>
        <taxon>Burkholderiales</taxon>
        <taxon>Burkholderiaceae</taxon>
        <taxon>Caballeronia</taxon>
    </lineage>
</organism>
<dbReference type="EMBL" id="AEJF01000019">
    <property type="protein sequence ID" value="KLU27705.1"/>
    <property type="molecule type" value="Genomic_DNA"/>
</dbReference>
<dbReference type="InterPro" id="IPR000639">
    <property type="entry name" value="Epox_hydrolase-like"/>
</dbReference>
<dbReference type="PATRIC" id="fig|908627.4.peg.641"/>
<evidence type="ECO:0000313" key="8">
    <source>
        <dbReference type="Proteomes" id="UP000035963"/>
    </source>
</evidence>
<dbReference type="RefSeq" id="WP_047845105.1">
    <property type="nucleotide sequence ID" value="NZ_AEJF01000019.1"/>
</dbReference>
<keyword evidence="8" id="KW-1185">Reference proteome</keyword>
<dbReference type="PRINTS" id="PR00412">
    <property type="entry name" value="EPOXHYDRLASE"/>
</dbReference>
<name>A0A0J1D4V2_9BURK</name>
<dbReference type="InterPro" id="IPR010497">
    <property type="entry name" value="Epoxide_hydro_N"/>
</dbReference>
<evidence type="ECO:0000313" key="7">
    <source>
        <dbReference type="EMBL" id="KLU27705.1"/>
    </source>
</evidence>
<evidence type="ECO:0000256" key="5">
    <source>
        <dbReference type="SAM" id="SignalP"/>
    </source>
</evidence>
<feature type="active site" description="Proton donor" evidence="4">
    <location>
        <position position="365"/>
    </location>
</feature>
<protein>
    <submittedName>
        <fullName evidence="7">Multidrug MFS transporter</fullName>
    </submittedName>
</protein>
<dbReference type="PANTHER" id="PTHR21661:SF35">
    <property type="entry name" value="EPOXIDE HYDROLASE"/>
    <property type="match status" value="1"/>
</dbReference>
<dbReference type="PIRSF" id="PIRSF001112">
    <property type="entry name" value="Epoxide_hydrolase"/>
    <property type="match status" value="1"/>
</dbReference>
<keyword evidence="3" id="KW-0378">Hydrolase</keyword>
<dbReference type="Gene3D" id="3.40.50.1820">
    <property type="entry name" value="alpha/beta hydrolase"/>
    <property type="match status" value="1"/>
</dbReference>
<sequence length="447" mass="49042">MSIVSTAQIRHSSFATSAAAVLGLFLAAAFNYAHAVPAADQPSATTRAAAEDNSIRPFHVHVPDETLVDLRRRIAATRWPDKETVADQSQGVQEAKIQTLVNYWGTDYDWRKTEARLNALPMFVTTIDGVDIQFIHVKSRHPHALPLIITHGWPGSPLEIEKAIGPLTDPMAYGGRAEDAFDVVIPSMPGYGFSGKPTGVGWGPDHIARAWDVLMKRLGYKQYVSQGGDWGSVVADAMGRQAPAGLLGIHVNMPATVPPDVAMTLNNGEPAPGGLSNVEKAAYESLANLYKKGGGYAAMMVTRPQTEGYGLADSPAGQAAWMYDKFAAWTYSGGDPERSLSKDEMLDDITLYWVTNTSTSSARLYWENNNNNFNAVEQRTADISVPVAVTVFPGEIYRAPRSWTERSYPKLTYFHEVSKGGHFAAWEQPQLFAEELRAAFRPLRRQQ</sequence>
<dbReference type="AlphaFoldDB" id="A0A0J1D4V2"/>
<comment type="similarity">
    <text evidence="1">Belongs to the peptidase S33 family.</text>
</comment>
<reference evidence="7 8" key="1">
    <citation type="journal article" date="2015" name="Genome Announc.">
        <title>Draft Genome Sequence of Burkholderia sp. Strain PML1(12), an Ectomycorrhizosphere-Inhabiting Bacterium with Effective Mineral-Weathering Ability.</title>
        <authorList>
            <person name="Uroz S."/>
            <person name="Oger P."/>
        </authorList>
    </citation>
    <scope>NUCLEOTIDE SEQUENCE [LARGE SCALE GENOMIC DNA]</scope>
    <source>
        <strain evidence="8">PML1(12)</strain>
    </source>
</reference>
<dbReference type="SUPFAM" id="SSF53474">
    <property type="entry name" value="alpha/beta-Hydrolases"/>
    <property type="match status" value="1"/>
</dbReference>
<evidence type="ECO:0000256" key="3">
    <source>
        <dbReference type="ARBA" id="ARBA00022801"/>
    </source>
</evidence>
<dbReference type="GO" id="GO:0097176">
    <property type="term" value="P:epoxide metabolic process"/>
    <property type="evidence" value="ECO:0007669"/>
    <property type="project" value="TreeGrafter"/>
</dbReference>